<dbReference type="RefSeq" id="WP_111063239.1">
    <property type="nucleotide sequence ID" value="NZ_JBHUCU010000032.1"/>
</dbReference>
<evidence type="ECO:0000313" key="2">
    <source>
        <dbReference type="Proteomes" id="UP000249248"/>
    </source>
</evidence>
<sequence>MKTASLITSNIFKEDKPAISVLLETETSKELKILMRKGQLMKKHQAPFPIIIEIFEGSIEFGVADEILSLKKGDIISLKSGVAHDLTATEESIVRLSLSKSDTINRVKKVVE</sequence>
<dbReference type="InterPro" id="IPR011051">
    <property type="entry name" value="RmlC_Cupin_sf"/>
</dbReference>
<keyword evidence="2" id="KW-1185">Reference proteome</keyword>
<dbReference type="OrthoDB" id="997205at2"/>
<gene>
    <name evidence="1" type="ORF">DNU06_10250</name>
</gene>
<dbReference type="EMBL" id="QKSB01000005">
    <property type="protein sequence ID" value="PZE17115.1"/>
    <property type="molecule type" value="Genomic_DNA"/>
</dbReference>
<dbReference type="AlphaFoldDB" id="A0A2W1NCL6"/>
<comment type="caution">
    <text evidence="1">The sequence shown here is derived from an EMBL/GenBank/DDBJ whole genome shotgun (WGS) entry which is preliminary data.</text>
</comment>
<dbReference type="Proteomes" id="UP000249248">
    <property type="component" value="Unassembled WGS sequence"/>
</dbReference>
<protein>
    <submittedName>
        <fullName evidence="1">Cupin</fullName>
    </submittedName>
</protein>
<dbReference type="Gene3D" id="2.60.120.10">
    <property type="entry name" value="Jelly Rolls"/>
    <property type="match status" value="1"/>
</dbReference>
<organism evidence="1 2">
    <name type="scientific">Putridiphycobacter roseus</name>
    <dbReference type="NCBI Taxonomy" id="2219161"/>
    <lineage>
        <taxon>Bacteria</taxon>
        <taxon>Pseudomonadati</taxon>
        <taxon>Bacteroidota</taxon>
        <taxon>Flavobacteriia</taxon>
        <taxon>Flavobacteriales</taxon>
        <taxon>Crocinitomicaceae</taxon>
        <taxon>Putridiphycobacter</taxon>
    </lineage>
</organism>
<accession>A0A2W1NCL6</accession>
<name>A0A2W1NCL6_9FLAO</name>
<proteinExistence type="predicted"/>
<evidence type="ECO:0000313" key="1">
    <source>
        <dbReference type="EMBL" id="PZE17115.1"/>
    </source>
</evidence>
<reference evidence="1 2" key="1">
    <citation type="submission" date="2018-06" db="EMBL/GenBank/DDBJ databases">
        <title>The draft genome sequence of Crocinitomix sp. SM1701.</title>
        <authorList>
            <person name="Zhang X."/>
        </authorList>
    </citation>
    <scope>NUCLEOTIDE SEQUENCE [LARGE SCALE GENOMIC DNA]</scope>
    <source>
        <strain evidence="1 2">SM1701</strain>
    </source>
</reference>
<dbReference type="SUPFAM" id="SSF51182">
    <property type="entry name" value="RmlC-like cupins"/>
    <property type="match status" value="1"/>
</dbReference>
<dbReference type="InterPro" id="IPR014710">
    <property type="entry name" value="RmlC-like_jellyroll"/>
</dbReference>